<evidence type="ECO:0000256" key="1">
    <source>
        <dbReference type="SAM" id="MobiDB-lite"/>
    </source>
</evidence>
<evidence type="ECO:0000313" key="3">
    <source>
        <dbReference type="Proteomes" id="UP000287651"/>
    </source>
</evidence>
<proteinExistence type="predicted"/>
<comment type="caution">
    <text evidence="2">The sequence shown here is derived from an EMBL/GenBank/DDBJ whole genome shotgun (WGS) entry which is preliminary data.</text>
</comment>
<name>A0A427B443_ENSVE</name>
<dbReference type="PANTHER" id="PTHR33240:SF8">
    <property type="entry name" value="OS03G0439900 PROTEIN"/>
    <property type="match status" value="1"/>
</dbReference>
<dbReference type="PANTHER" id="PTHR33240">
    <property type="entry name" value="OS08G0508500 PROTEIN"/>
    <property type="match status" value="1"/>
</dbReference>
<dbReference type="Gene3D" id="2.40.70.10">
    <property type="entry name" value="Acid Proteases"/>
    <property type="match status" value="1"/>
</dbReference>
<dbReference type="EMBL" id="AMZH03000533">
    <property type="protein sequence ID" value="RRT83244.1"/>
    <property type="molecule type" value="Genomic_DNA"/>
</dbReference>
<dbReference type="AlphaFoldDB" id="A0A427B443"/>
<feature type="region of interest" description="Disordered" evidence="1">
    <location>
        <begin position="1"/>
        <end position="42"/>
    </location>
</feature>
<dbReference type="CDD" id="cd00303">
    <property type="entry name" value="retropepsin_like"/>
    <property type="match status" value="1"/>
</dbReference>
<sequence>MQKARRVPHCKDHRGRGEVQRHVQTSPDIDTLSSDSADSLREQVHQVHQRLDEVQKEVLKSKGEIRESSKGGSPFTPEIQDKPLSANFKLPALELYDGNCDPTEHIVAFRAQMALYDTSDALMCRAFPTTLRGSVRTCTPKTDHYFPPGLAQGSDESLSQFVGRFASQILLVADRAIARDGARNAITGDQYMVAETLVAGKRDDWPPRDPSPRPKGPVEKQINVIFEGPTSGGISSSVHNAYTRTEVGKRPAHDEDLDITFRSGSEEYPCHDNALVISIRMADACVKRAMIDMRSSTDILYFDAFHKLGLTDKDLVNLTSTLTGFIGDFISPIRAVTVPVTFGGEPMSKTLMVSFMVVKLPSAYNAIIGRPTLNRLKAVISTYHRLMKFPTWVGVDEVRSDPRESRQCYLMATTLPKRLKVQTATVDPRSPEDSARDPNPVE</sequence>
<dbReference type="Proteomes" id="UP000287651">
    <property type="component" value="Unassembled WGS sequence"/>
</dbReference>
<evidence type="ECO:0000313" key="2">
    <source>
        <dbReference type="EMBL" id="RRT83244.1"/>
    </source>
</evidence>
<accession>A0A427B443</accession>
<feature type="compositionally biased region" description="Polar residues" evidence="1">
    <location>
        <begin position="22"/>
        <end position="37"/>
    </location>
</feature>
<feature type="compositionally biased region" description="Basic residues" evidence="1">
    <location>
        <begin position="1"/>
        <end position="14"/>
    </location>
</feature>
<dbReference type="InterPro" id="IPR021109">
    <property type="entry name" value="Peptidase_aspartic_dom_sf"/>
</dbReference>
<organism evidence="2 3">
    <name type="scientific">Ensete ventricosum</name>
    <name type="common">Abyssinian banana</name>
    <name type="synonym">Musa ensete</name>
    <dbReference type="NCBI Taxonomy" id="4639"/>
    <lineage>
        <taxon>Eukaryota</taxon>
        <taxon>Viridiplantae</taxon>
        <taxon>Streptophyta</taxon>
        <taxon>Embryophyta</taxon>
        <taxon>Tracheophyta</taxon>
        <taxon>Spermatophyta</taxon>
        <taxon>Magnoliopsida</taxon>
        <taxon>Liliopsida</taxon>
        <taxon>Zingiberales</taxon>
        <taxon>Musaceae</taxon>
        <taxon>Ensete</taxon>
    </lineage>
</organism>
<feature type="region of interest" description="Disordered" evidence="1">
    <location>
        <begin position="62"/>
        <end position="81"/>
    </location>
</feature>
<reference evidence="2 3" key="1">
    <citation type="journal article" date="2014" name="Agronomy (Basel)">
        <title>A Draft Genome Sequence for Ensete ventricosum, the Drought-Tolerant Tree Against Hunger.</title>
        <authorList>
            <person name="Harrison J."/>
            <person name="Moore K.A."/>
            <person name="Paszkiewicz K."/>
            <person name="Jones T."/>
            <person name="Grant M."/>
            <person name="Ambacheew D."/>
            <person name="Muzemil S."/>
            <person name="Studholme D.J."/>
        </authorList>
    </citation>
    <scope>NUCLEOTIDE SEQUENCE [LARGE SCALE GENOMIC DNA]</scope>
</reference>
<protein>
    <submittedName>
        <fullName evidence="2">Uncharacterized protein</fullName>
    </submittedName>
</protein>
<gene>
    <name evidence="2" type="ORF">B296_00000415</name>
</gene>
<feature type="region of interest" description="Disordered" evidence="1">
    <location>
        <begin position="421"/>
        <end position="442"/>
    </location>
</feature>